<protein>
    <submittedName>
        <fullName evidence="3">PEP-CTERM sorting domain-containing protein</fullName>
    </submittedName>
</protein>
<feature type="domain" description="Ice-binding protein C-terminal" evidence="2">
    <location>
        <begin position="176"/>
        <end position="198"/>
    </location>
</feature>
<feature type="chain" id="PRO_5046545046" evidence="1">
    <location>
        <begin position="19"/>
        <end position="201"/>
    </location>
</feature>
<dbReference type="NCBIfam" id="TIGR02595">
    <property type="entry name" value="PEP_CTERM"/>
    <property type="match status" value="1"/>
</dbReference>
<sequence>MKKLVLLALLTAASVAHATPSFMPVGPQANVAVSTVLAGGWSQCYVGSFSTPIGVNGEQVLSACQGGKLMMAGRATGSDTLLILAAADRADTIFNTGFMNTSTTHVANGSQWYYAPNYSWGFTALDDTVYKFECDMSSSPTSMCLHTMANVGGYRINDILTFGDNYEKIFFVSKEIPEPASLALFGLAGAGLMAARRRRRA</sequence>
<dbReference type="Pfam" id="PF07589">
    <property type="entry name" value="PEP-CTERM"/>
    <property type="match status" value="1"/>
</dbReference>
<proteinExistence type="predicted"/>
<dbReference type="InterPro" id="IPR013424">
    <property type="entry name" value="Ice-binding_C"/>
</dbReference>
<gene>
    <name evidence="3" type="ORF">LE190_15915</name>
</gene>
<dbReference type="Proteomes" id="UP001198602">
    <property type="component" value="Unassembled WGS sequence"/>
</dbReference>
<name>A0ABS7YCI4_9BURK</name>
<evidence type="ECO:0000313" key="3">
    <source>
        <dbReference type="EMBL" id="MCA1857401.1"/>
    </source>
</evidence>
<organism evidence="3 4">
    <name type="scientific">Massilia hydrophila</name>
    <dbReference type="NCBI Taxonomy" id="3044279"/>
    <lineage>
        <taxon>Bacteria</taxon>
        <taxon>Pseudomonadati</taxon>
        <taxon>Pseudomonadota</taxon>
        <taxon>Betaproteobacteria</taxon>
        <taxon>Burkholderiales</taxon>
        <taxon>Oxalobacteraceae</taxon>
        <taxon>Telluria group</taxon>
        <taxon>Massilia</taxon>
    </lineage>
</organism>
<keyword evidence="1" id="KW-0732">Signal</keyword>
<evidence type="ECO:0000256" key="1">
    <source>
        <dbReference type="SAM" id="SignalP"/>
    </source>
</evidence>
<evidence type="ECO:0000259" key="2">
    <source>
        <dbReference type="Pfam" id="PF07589"/>
    </source>
</evidence>
<dbReference type="EMBL" id="JAHYBX010000007">
    <property type="protein sequence ID" value="MCA1857401.1"/>
    <property type="molecule type" value="Genomic_DNA"/>
</dbReference>
<feature type="signal peptide" evidence="1">
    <location>
        <begin position="1"/>
        <end position="18"/>
    </location>
</feature>
<accession>A0ABS7YCI4</accession>
<keyword evidence="4" id="KW-1185">Reference proteome</keyword>
<dbReference type="RefSeq" id="WP_225239621.1">
    <property type="nucleotide sequence ID" value="NZ_JAHYBX010000007.1"/>
</dbReference>
<reference evidence="3 4" key="1">
    <citation type="submission" date="2021-07" db="EMBL/GenBank/DDBJ databases">
        <title>Characterization of Violacein-producing bacteria and related species.</title>
        <authorList>
            <person name="Wilson H.S."/>
            <person name="De Leon M.E."/>
        </authorList>
    </citation>
    <scope>NUCLEOTIDE SEQUENCE [LARGE SCALE GENOMIC DNA]</scope>
    <source>
        <strain evidence="3 4">HSC-2F05</strain>
    </source>
</reference>
<evidence type="ECO:0000313" key="4">
    <source>
        <dbReference type="Proteomes" id="UP001198602"/>
    </source>
</evidence>
<comment type="caution">
    <text evidence="3">The sequence shown here is derived from an EMBL/GenBank/DDBJ whole genome shotgun (WGS) entry which is preliminary data.</text>
</comment>